<reference evidence="1 2" key="1">
    <citation type="submission" date="2018-01" db="EMBL/GenBank/DDBJ databases">
        <title>Saezia sanguinis gen. nov., sp. nov., in the order Burkholderiales isolated from human blood.</title>
        <authorList>
            <person name="Medina-Pascual M.J."/>
            <person name="Valdezate S."/>
            <person name="Monzon S."/>
            <person name="Cuesta I."/>
            <person name="Carrasco G."/>
            <person name="Villalon P."/>
            <person name="Saez-Nieto J.A."/>
        </authorList>
    </citation>
    <scope>NUCLEOTIDE SEQUENCE [LARGE SCALE GENOMIC DNA]</scope>
    <source>
        <strain evidence="1 2">CNM695-12</strain>
    </source>
</reference>
<dbReference type="PROSITE" id="PS51257">
    <property type="entry name" value="PROKAR_LIPOPROTEIN"/>
    <property type="match status" value="1"/>
</dbReference>
<evidence type="ECO:0000313" key="1">
    <source>
        <dbReference type="EMBL" id="RUS66056.1"/>
    </source>
</evidence>
<dbReference type="OrthoDB" id="4554584at2"/>
<accession>A0A433SBC6</accession>
<dbReference type="EMBL" id="PQSP01000007">
    <property type="protein sequence ID" value="RUS66056.1"/>
    <property type="molecule type" value="Genomic_DNA"/>
</dbReference>
<dbReference type="AlphaFoldDB" id="A0A433SBC6"/>
<dbReference type="RefSeq" id="WP_126980591.1">
    <property type="nucleotide sequence ID" value="NZ_PQSP01000007.1"/>
</dbReference>
<proteinExistence type="predicted"/>
<dbReference type="Proteomes" id="UP000286947">
    <property type="component" value="Unassembled WGS sequence"/>
</dbReference>
<protein>
    <recommendedName>
        <fullName evidence="3">Lipoprotein</fullName>
    </recommendedName>
</protein>
<comment type="caution">
    <text evidence="1">The sequence shown here is derived from an EMBL/GenBank/DDBJ whole genome shotgun (WGS) entry which is preliminary data.</text>
</comment>
<organism evidence="1 2">
    <name type="scientific">Saezia sanguinis</name>
    <dbReference type="NCBI Taxonomy" id="1965230"/>
    <lineage>
        <taxon>Bacteria</taxon>
        <taxon>Pseudomonadati</taxon>
        <taxon>Pseudomonadota</taxon>
        <taxon>Betaproteobacteria</taxon>
        <taxon>Burkholderiales</taxon>
        <taxon>Saeziaceae</taxon>
        <taxon>Saezia</taxon>
    </lineage>
</organism>
<keyword evidence="2" id="KW-1185">Reference proteome</keyword>
<name>A0A433SBC6_9BURK</name>
<evidence type="ECO:0008006" key="3">
    <source>
        <dbReference type="Google" id="ProtNLM"/>
    </source>
</evidence>
<gene>
    <name evidence="1" type="ORF">CUZ56_02414</name>
</gene>
<sequence length="136" mass="14748">MRKLFGTILVMLFLMTGCSVVKPGYEFVGDWSAVRDDNVASSEQVSDGTMVRIRRQGDDFLVVLKVQVAGAQAGQPFGNEFELVAKYADGKLVCEWSGANGGSQAPAPVLWLDAKTGHLMLEDPDTKGVLELVRID</sequence>
<evidence type="ECO:0000313" key="2">
    <source>
        <dbReference type="Proteomes" id="UP000286947"/>
    </source>
</evidence>